<dbReference type="GO" id="GO:0016757">
    <property type="term" value="F:glycosyltransferase activity"/>
    <property type="evidence" value="ECO:0007669"/>
    <property type="project" value="UniProtKB-KW"/>
</dbReference>
<dbReference type="InterPro" id="IPR001296">
    <property type="entry name" value="Glyco_trans_1"/>
</dbReference>
<dbReference type="Proteomes" id="UP000009888">
    <property type="component" value="Unassembled WGS sequence"/>
</dbReference>
<keyword evidence="7" id="KW-1185">Reference proteome</keyword>
<dbReference type="AlphaFoldDB" id="K9EFA1"/>
<evidence type="ECO:0000256" key="3">
    <source>
        <dbReference type="SAM" id="MobiDB-lite"/>
    </source>
</evidence>
<dbReference type="InterPro" id="IPR050194">
    <property type="entry name" value="Glycosyltransferase_grp1"/>
</dbReference>
<evidence type="ECO:0000256" key="2">
    <source>
        <dbReference type="ARBA" id="ARBA00022679"/>
    </source>
</evidence>
<protein>
    <recommendedName>
        <fullName evidence="8">D-inositol-3-phosphate glycosyltransferase</fullName>
    </recommendedName>
</protein>
<evidence type="ECO:0000259" key="5">
    <source>
        <dbReference type="Pfam" id="PF13439"/>
    </source>
</evidence>
<sequence>MSSTGQLRPLRIVMPVVHTSPLATPGSADAGGLNVVVTNVAYALAERGHQVDLITRKSEPDVPYRQEVRAGVNTFYLPVGPDHPIAKSASEALIDPFTTQLRRWWDGYGEGVDIIHAHHWFAGVAALPVAREKNVPLAMSFHSVAAPEGSNLAAGEPPESSGRSAGEAEVTREADLILAVSDAEKQMIAERYGLPEKPIRTVHPGVDTELFVPVPNSADQPEAIRQITGGRPYIFFAARLQPLKAPDLAIEALARIPAAQRPLLIVAGEASSDFAGYEQSLRNLAVEEGVEDDVRFIGPLSRHDLAVALAHAILLINPSYSETFGIINLEASGAGTPVIAWRSSGIPESVLHGKTGLLCESRDPQEWAEAIRSIAENSALRAELSEGGRRFAKANSWDNVARGYLAAYREVLP</sequence>
<reference evidence="6 7" key="1">
    <citation type="submission" date="2012-09" db="EMBL/GenBank/DDBJ databases">
        <title>The Genome Sequence of Actinobaculum massiliae ACS-171-V-COL2.</title>
        <authorList>
            <consortium name="The Broad Institute Genome Sequencing Platform"/>
            <person name="Earl A."/>
            <person name="Ward D."/>
            <person name="Feldgarden M."/>
            <person name="Gevers D."/>
            <person name="Saerens B."/>
            <person name="Vaneechoutte M."/>
            <person name="Walker B."/>
            <person name="Young S.K."/>
            <person name="Zeng Q."/>
            <person name="Gargeya S."/>
            <person name="Fitzgerald M."/>
            <person name="Haas B."/>
            <person name="Abouelleil A."/>
            <person name="Alvarado L."/>
            <person name="Arachchi H.M."/>
            <person name="Berlin A."/>
            <person name="Chapman S.B."/>
            <person name="Goldberg J."/>
            <person name="Griggs A."/>
            <person name="Gujja S."/>
            <person name="Hansen M."/>
            <person name="Howarth C."/>
            <person name="Imamovic A."/>
            <person name="Larimer J."/>
            <person name="McCowen C."/>
            <person name="Montmayeur A."/>
            <person name="Murphy C."/>
            <person name="Neiman D."/>
            <person name="Pearson M."/>
            <person name="Priest M."/>
            <person name="Roberts A."/>
            <person name="Saif S."/>
            <person name="Shea T."/>
            <person name="Sisk P."/>
            <person name="Sykes S."/>
            <person name="Wortman J."/>
            <person name="Nusbaum C."/>
            <person name="Birren B."/>
        </authorList>
    </citation>
    <scope>NUCLEOTIDE SEQUENCE [LARGE SCALE GENOMIC DNA]</scope>
    <source>
        <strain evidence="7">ACS-171-V-Col2</strain>
    </source>
</reference>
<dbReference type="Pfam" id="PF00534">
    <property type="entry name" value="Glycos_transf_1"/>
    <property type="match status" value="1"/>
</dbReference>
<evidence type="ECO:0000313" key="7">
    <source>
        <dbReference type="Proteomes" id="UP000009888"/>
    </source>
</evidence>
<comment type="caution">
    <text evidence="6">The sequence shown here is derived from an EMBL/GenBank/DDBJ whole genome shotgun (WGS) entry which is preliminary data.</text>
</comment>
<feature type="region of interest" description="Disordered" evidence="3">
    <location>
        <begin position="148"/>
        <end position="169"/>
    </location>
</feature>
<proteinExistence type="predicted"/>
<accession>K9EFA1</accession>
<evidence type="ECO:0000259" key="4">
    <source>
        <dbReference type="Pfam" id="PF00534"/>
    </source>
</evidence>
<dbReference type="InterPro" id="IPR028098">
    <property type="entry name" value="Glyco_trans_4-like_N"/>
</dbReference>
<name>K9EFA1_9ACTO</name>
<dbReference type="Gene3D" id="3.40.50.2000">
    <property type="entry name" value="Glycogen Phosphorylase B"/>
    <property type="match status" value="2"/>
</dbReference>
<dbReference type="GO" id="GO:1901137">
    <property type="term" value="P:carbohydrate derivative biosynthetic process"/>
    <property type="evidence" value="ECO:0007669"/>
    <property type="project" value="UniProtKB-ARBA"/>
</dbReference>
<evidence type="ECO:0008006" key="8">
    <source>
        <dbReference type="Google" id="ProtNLM"/>
    </source>
</evidence>
<keyword evidence="2" id="KW-0808">Transferase</keyword>
<evidence type="ECO:0000313" key="6">
    <source>
        <dbReference type="EMBL" id="EKU95318.1"/>
    </source>
</evidence>
<dbReference type="STRING" id="202789.GCA_001457435_01037"/>
<dbReference type="RefSeq" id="WP_007001285.1">
    <property type="nucleotide sequence ID" value="NZ_JH992955.1"/>
</dbReference>
<dbReference type="PANTHER" id="PTHR45947:SF13">
    <property type="entry name" value="TRANSFERASE"/>
    <property type="match status" value="1"/>
</dbReference>
<organism evidence="6 7">
    <name type="scientific">Actinobaculum massiliense ACS-171-V-Col2</name>
    <dbReference type="NCBI Taxonomy" id="883066"/>
    <lineage>
        <taxon>Bacteria</taxon>
        <taxon>Bacillati</taxon>
        <taxon>Actinomycetota</taxon>
        <taxon>Actinomycetes</taxon>
        <taxon>Actinomycetales</taxon>
        <taxon>Actinomycetaceae</taxon>
        <taxon>Actinobaculum</taxon>
    </lineage>
</organism>
<dbReference type="eggNOG" id="COG0438">
    <property type="taxonomic scope" value="Bacteria"/>
</dbReference>
<dbReference type="HOGENOM" id="CLU_009583_2_3_11"/>
<dbReference type="Pfam" id="PF13439">
    <property type="entry name" value="Glyco_transf_4"/>
    <property type="match status" value="1"/>
</dbReference>
<dbReference type="PATRIC" id="fig|883066.3.peg.1132"/>
<dbReference type="PANTHER" id="PTHR45947">
    <property type="entry name" value="SULFOQUINOVOSYL TRANSFERASE SQD2"/>
    <property type="match status" value="1"/>
</dbReference>
<dbReference type="EMBL" id="AGWL01000005">
    <property type="protein sequence ID" value="EKU95318.1"/>
    <property type="molecule type" value="Genomic_DNA"/>
</dbReference>
<gene>
    <name evidence="6" type="ORF">HMPREF9233_01079</name>
</gene>
<evidence type="ECO:0000256" key="1">
    <source>
        <dbReference type="ARBA" id="ARBA00022676"/>
    </source>
</evidence>
<feature type="domain" description="Glycosyltransferase subfamily 4-like N-terminal" evidence="5">
    <location>
        <begin position="31"/>
        <end position="209"/>
    </location>
</feature>
<feature type="domain" description="Glycosyl transferase family 1" evidence="4">
    <location>
        <begin position="226"/>
        <end position="390"/>
    </location>
</feature>
<dbReference type="SUPFAM" id="SSF53756">
    <property type="entry name" value="UDP-Glycosyltransferase/glycogen phosphorylase"/>
    <property type="match status" value="1"/>
</dbReference>
<keyword evidence="1" id="KW-0328">Glycosyltransferase</keyword>